<accession>A0A8H6IGD3</accession>
<reference evidence="2 3" key="1">
    <citation type="submission" date="2020-07" db="EMBL/GenBank/DDBJ databases">
        <title>Comparative genomics of pyrophilous fungi reveals a link between fire events and developmental genes.</title>
        <authorList>
            <consortium name="DOE Joint Genome Institute"/>
            <person name="Steindorff A.S."/>
            <person name="Carver A."/>
            <person name="Calhoun S."/>
            <person name="Stillman K."/>
            <person name="Liu H."/>
            <person name="Lipzen A."/>
            <person name="Pangilinan J."/>
            <person name="Labutti K."/>
            <person name="Bruns T.D."/>
            <person name="Grigoriev I.V."/>
        </authorList>
    </citation>
    <scope>NUCLEOTIDE SEQUENCE [LARGE SCALE GENOMIC DNA]</scope>
    <source>
        <strain evidence="2 3">CBS 144469</strain>
    </source>
</reference>
<dbReference type="Proteomes" id="UP000521943">
    <property type="component" value="Unassembled WGS sequence"/>
</dbReference>
<gene>
    <name evidence="2" type="ORF">DFP72DRAFT_872029</name>
</gene>
<feature type="transmembrane region" description="Helical" evidence="1">
    <location>
        <begin position="16"/>
        <end position="41"/>
    </location>
</feature>
<sequence>MCASVGRRAGRRVGGIFVLLSLDILAYSVCLASSLSFILFLSFHLRIFPRLCLPLCLSTYAFTSCSVCLFLCLLND</sequence>
<evidence type="ECO:0000256" key="1">
    <source>
        <dbReference type="SAM" id="Phobius"/>
    </source>
</evidence>
<dbReference type="EMBL" id="JACGCI010000004">
    <property type="protein sequence ID" value="KAF6764484.1"/>
    <property type="molecule type" value="Genomic_DNA"/>
</dbReference>
<evidence type="ECO:0000313" key="3">
    <source>
        <dbReference type="Proteomes" id="UP000521943"/>
    </source>
</evidence>
<proteinExistence type="predicted"/>
<dbReference type="AlphaFoldDB" id="A0A8H6IGD3"/>
<organism evidence="2 3">
    <name type="scientific">Ephemerocybe angulata</name>
    <dbReference type="NCBI Taxonomy" id="980116"/>
    <lineage>
        <taxon>Eukaryota</taxon>
        <taxon>Fungi</taxon>
        <taxon>Dikarya</taxon>
        <taxon>Basidiomycota</taxon>
        <taxon>Agaricomycotina</taxon>
        <taxon>Agaricomycetes</taxon>
        <taxon>Agaricomycetidae</taxon>
        <taxon>Agaricales</taxon>
        <taxon>Agaricineae</taxon>
        <taxon>Psathyrellaceae</taxon>
        <taxon>Ephemerocybe</taxon>
    </lineage>
</organism>
<name>A0A8H6IGD3_9AGAR</name>
<feature type="transmembrane region" description="Helical" evidence="1">
    <location>
        <begin position="47"/>
        <end position="74"/>
    </location>
</feature>
<keyword evidence="1" id="KW-1133">Transmembrane helix</keyword>
<keyword evidence="1" id="KW-0472">Membrane</keyword>
<evidence type="ECO:0000313" key="2">
    <source>
        <dbReference type="EMBL" id="KAF6764484.1"/>
    </source>
</evidence>
<keyword evidence="1" id="KW-0812">Transmembrane</keyword>
<protein>
    <submittedName>
        <fullName evidence="2">Uncharacterized protein</fullName>
    </submittedName>
</protein>
<keyword evidence="3" id="KW-1185">Reference proteome</keyword>
<comment type="caution">
    <text evidence="2">The sequence shown here is derived from an EMBL/GenBank/DDBJ whole genome shotgun (WGS) entry which is preliminary data.</text>
</comment>